<evidence type="ECO:0000256" key="6">
    <source>
        <dbReference type="ARBA" id="ARBA00023180"/>
    </source>
</evidence>
<keyword evidence="4" id="KW-0378">Hydrolase</keyword>
<accession>A0AAN7PIN5</accession>
<feature type="transmembrane region" description="Helical" evidence="7">
    <location>
        <begin position="579"/>
        <end position="604"/>
    </location>
</feature>
<evidence type="ECO:0000313" key="11">
    <source>
        <dbReference type="Proteomes" id="UP001353858"/>
    </source>
</evidence>
<dbReference type="PROSITE" id="PS00149">
    <property type="entry name" value="SULFATASE_2"/>
    <property type="match status" value="1"/>
</dbReference>
<keyword evidence="7" id="KW-1133">Transmembrane helix</keyword>
<keyword evidence="7" id="KW-0812">Transmembrane</keyword>
<dbReference type="PROSITE" id="PS00523">
    <property type="entry name" value="SULFATASE_1"/>
    <property type="match status" value="1"/>
</dbReference>
<evidence type="ECO:0000256" key="4">
    <source>
        <dbReference type="ARBA" id="ARBA00022801"/>
    </source>
</evidence>
<dbReference type="AlphaFoldDB" id="A0AAN7PIN5"/>
<dbReference type="EMBL" id="JARPUR010000001">
    <property type="protein sequence ID" value="KAK4887228.1"/>
    <property type="molecule type" value="Genomic_DNA"/>
</dbReference>
<dbReference type="Pfam" id="PF00884">
    <property type="entry name" value="Sulfatase"/>
    <property type="match status" value="1"/>
</dbReference>
<comment type="caution">
    <text evidence="10">The sequence shown here is derived from an EMBL/GenBank/DDBJ whole genome shotgun (WGS) entry which is preliminary data.</text>
</comment>
<evidence type="ECO:0000256" key="7">
    <source>
        <dbReference type="SAM" id="Phobius"/>
    </source>
</evidence>
<evidence type="ECO:0000256" key="2">
    <source>
        <dbReference type="ARBA" id="ARBA00008779"/>
    </source>
</evidence>
<dbReference type="PANTHER" id="PTHR10342">
    <property type="entry name" value="ARYLSULFATASE"/>
    <property type="match status" value="1"/>
</dbReference>
<dbReference type="Gene3D" id="3.30.1120.10">
    <property type="match status" value="1"/>
</dbReference>
<dbReference type="GO" id="GO:0046872">
    <property type="term" value="F:metal ion binding"/>
    <property type="evidence" value="ECO:0007669"/>
    <property type="project" value="UniProtKB-KW"/>
</dbReference>
<dbReference type="InterPro" id="IPR000917">
    <property type="entry name" value="Sulfatase_N"/>
</dbReference>
<keyword evidence="8" id="KW-0732">Signal</keyword>
<dbReference type="InterPro" id="IPR017850">
    <property type="entry name" value="Alkaline_phosphatase_core_sf"/>
</dbReference>
<evidence type="ECO:0000313" key="10">
    <source>
        <dbReference type="EMBL" id="KAK4887228.1"/>
    </source>
</evidence>
<name>A0AAN7PIN5_9COLE</name>
<protein>
    <recommendedName>
        <fullName evidence="9">Sulfatase N-terminal domain-containing protein</fullName>
    </recommendedName>
</protein>
<keyword evidence="3" id="KW-0479">Metal-binding</keyword>
<dbReference type="InterPro" id="IPR024607">
    <property type="entry name" value="Sulfatase_CS"/>
</dbReference>
<comment type="cofactor">
    <cofactor evidence="1">
        <name>Ca(2+)</name>
        <dbReference type="ChEBI" id="CHEBI:29108"/>
    </cofactor>
</comment>
<dbReference type="Proteomes" id="UP001353858">
    <property type="component" value="Unassembled WGS sequence"/>
</dbReference>
<dbReference type="GO" id="GO:0008484">
    <property type="term" value="F:sulfuric ester hydrolase activity"/>
    <property type="evidence" value="ECO:0007669"/>
    <property type="project" value="InterPro"/>
</dbReference>
<proteinExistence type="inferred from homology"/>
<evidence type="ECO:0000256" key="8">
    <source>
        <dbReference type="SAM" id="SignalP"/>
    </source>
</evidence>
<sequence>MECFKLVFVILICTIVSASNTKPHIIVIIADDLGWNDVGFHGSDEIPTPNIDALAYNGVILNSHYVQALCTPSRAAFLTGKYPIHMGMQHSVILESEPRGLDLQEILLPQRLKDNGYSTYAIGKWHLGFYKREYTPTYRGFDSHYGYWQGVKDYYNHMVHGTITVEIGYDLRRNMEVDWQAAGQYSTELFTREAENVIRNHNTSKPMFMYFSHLAVHTGNADNPMQAPDEEIAKFSYIDDPERRIYAAMVSLMDKSVGNVITALRQKQMLENSIILFISDNGASTVGRFHANHGSNYPLKGMKESPWEGGTRCVAAIWSPLIKKPQRVSNHLMHITDWLPTFYSVIGLNASELENIDGYDMWNAISENSNSPRTELVYNIDEIVEYSAIRKGDWKYVFGTTAKGAYDSWYGSSNKNKSYYYDQNTILTSETASALTGIITSIQIKEKHENQKNKNPEENKFTIQLLNNQTIASLRKSATIECPEPNSEDLLENSKCKPIESPCLFNIKEDPCEIVNLAKERPIILLNLEEMLLKIKKTVVNSKNLKSDERANPIHWNNTWIPWQDVVETQKYISLKTSFWSPLALGLIISGFLAFVIALVIVIVHSVRKYNAVKNKNQPFSQGPISIYTAKSIPDTSDDEKDV</sequence>
<keyword evidence="6" id="KW-0325">Glycoprotein</keyword>
<reference evidence="11" key="1">
    <citation type="submission" date="2023-01" db="EMBL/GenBank/DDBJ databases">
        <title>Key to firefly adult light organ development and bioluminescence: homeobox transcription factors regulate luciferase expression and transportation to peroxisome.</title>
        <authorList>
            <person name="Fu X."/>
        </authorList>
    </citation>
    <scope>NUCLEOTIDE SEQUENCE [LARGE SCALE GENOMIC DNA]</scope>
</reference>
<evidence type="ECO:0000256" key="1">
    <source>
        <dbReference type="ARBA" id="ARBA00001913"/>
    </source>
</evidence>
<dbReference type="PANTHER" id="PTHR10342:SF264">
    <property type="entry name" value="MIP05773P-RELATED"/>
    <property type="match status" value="1"/>
</dbReference>
<feature type="chain" id="PRO_5042874704" description="Sulfatase N-terminal domain-containing protein" evidence="8">
    <location>
        <begin position="19"/>
        <end position="643"/>
    </location>
</feature>
<keyword evidence="5" id="KW-0106">Calcium</keyword>
<evidence type="ECO:0000256" key="3">
    <source>
        <dbReference type="ARBA" id="ARBA00022723"/>
    </source>
</evidence>
<dbReference type="Gene3D" id="3.40.720.10">
    <property type="entry name" value="Alkaline Phosphatase, subunit A"/>
    <property type="match status" value="1"/>
</dbReference>
<dbReference type="SUPFAM" id="SSF53649">
    <property type="entry name" value="Alkaline phosphatase-like"/>
    <property type="match status" value="1"/>
</dbReference>
<feature type="domain" description="Sulfatase N-terminal" evidence="9">
    <location>
        <begin position="23"/>
        <end position="347"/>
    </location>
</feature>
<evidence type="ECO:0000256" key="5">
    <source>
        <dbReference type="ARBA" id="ARBA00022837"/>
    </source>
</evidence>
<keyword evidence="11" id="KW-1185">Reference proteome</keyword>
<dbReference type="InterPro" id="IPR047115">
    <property type="entry name" value="ARSB"/>
</dbReference>
<dbReference type="CDD" id="cd16029">
    <property type="entry name" value="4-S"/>
    <property type="match status" value="1"/>
</dbReference>
<keyword evidence="7" id="KW-0472">Membrane</keyword>
<feature type="signal peptide" evidence="8">
    <location>
        <begin position="1"/>
        <end position="18"/>
    </location>
</feature>
<comment type="similarity">
    <text evidence="2">Belongs to the sulfatase family.</text>
</comment>
<evidence type="ECO:0000259" key="9">
    <source>
        <dbReference type="Pfam" id="PF00884"/>
    </source>
</evidence>
<gene>
    <name evidence="10" type="ORF">RN001_003499</name>
</gene>
<organism evidence="10 11">
    <name type="scientific">Aquatica leii</name>
    <dbReference type="NCBI Taxonomy" id="1421715"/>
    <lineage>
        <taxon>Eukaryota</taxon>
        <taxon>Metazoa</taxon>
        <taxon>Ecdysozoa</taxon>
        <taxon>Arthropoda</taxon>
        <taxon>Hexapoda</taxon>
        <taxon>Insecta</taxon>
        <taxon>Pterygota</taxon>
        <taxon>Neoptera</taxon>
        <taxon>Endopterygota</taxon>
        <taxon>Coleoptera</taxon>
        <taxon>Polyphaga</taxon>
        <taxon>Elateriformia</taxon>
        <taxon>Elateroidea</taxon>
        <taxon>Lampyridae</taxon>
        <taxon>Luciolinae</taxon>
        <taxon>Aquatica</taxon>
    </lineage>
</organism>